<sequence length="71" mass="7629">MLMAVGSGRLSVDNQASRMQAPGFIRPEIKNLYPIEEPPNLSVSSPLKSQISNRLTVASGQLPPGPNQQTL</sequence>
<dbReference type="Proteomes" id="UP000010478">
    <property type="component" value="Chromosome"/>
</dbReference>
<protein>
    <submittedName>
        <fullName evidence="1">Uncharacterized protein</fullName>
    </submittedName>
</protein>
<dbReference type="HOGENOM" id="CLU_2736159_0_0_3"/>
<evidence type="ECO:0000313" key="1">
    <source>
        <dbReference type="EMBL" id="AFZ05897.1"/>
    </source>
</evidence>
<dbReference type="AlphaFoldDB" id="K9VEI0"/>
<name>K9VEI0_9CYAN</name>
<organism evidence="1 2">
    <name type="scientific">Phormidium nigroviride PCC 7112</name>
    <dbReference type="NCBI Taxonomy" id="179408"/>
    <lineage>
        <taxon>Bacteria</taxon>
        <taxon>Bacillati</taxon>
        <taxon>Cyanobacteriota</taxon>
        <taxon>Cyanophyceae</taxon>
        <taxon>Oscillatoriophycideae</taxon>
        <taxon>Oscillatoriales</taxon>
        <taxon>Oscillatoriaceae</taxon>
        <taxon>Phormidium</taxon>
    </lineage>
</organism>
<gene>
    <name evidence="1" type="ORF">Osc7112_1366</name>
</gene>
<dbReference type="KEGG" id="oni:Osc7112_1366"/>
<keyword evidence="2" id="KW-1185">Reference proteome</keyword>
<proteinExistence type="predicted"/>
<reference evidence="1 2" key="1">
    <citation type="submission" date="2012-05" db="EMBL/GenBank/DDBJ databases">
        <title>Finished chromosome of genome of Oscillatoria sp. PCC 7112.</title>
        <authorList>
            <consortium name="US DOE Joint Genome Institute"/>
            <person name="Gugger M."/>
            <person name="Coursin T."/>
            <person name="Rippka R."/>
            <person name="Tandeau De Marsac N."/>
            <person name="Huntemann M."/>
            <person name="Wei C.-L."/>
            <person name="Han J."/>
            <person name="Detter J.C."/>
            <person name="Han C."/>
            <person name="Tapia R."/>
            <person name="Davenport K."/>
            <person name="Daligault H."/>
            <person name="Erkkila T."/>
            <person name="Gu W."/>
            <person name="Munk A.C.C."/>
            <person name="Teshima H."/>
            <person name="Xu Y."/>
            <person name="Chain P."/>
            <person name="Chen A."/>
            <person name="Krypides N."/>
            <person name="Mavromatis K."/>
            <person name="Markowitz V."/>
            <person name="Szeto E."/>
            <person name="Ivanova N."/>
            <person name="Mikhailova N."/>
            <person name="Ovchinnikova G."/>
            <person name="Pagani I."/>
            <person name="Pati A."/>
            <person name="Goodwin L."/>
            <person name="Peters L."/>
            <person name="Pitluck S."/>
            <person name="Woyke T."/>
            <person name="Kerfeld C."/>
        </authorList>
    </citation>
    <scope>NUCLEOTIDE SEQUENCE [LARGE SCALE GENOMIC DNA]</scope>
    <source>
        <strain evidence="1 2">PCC 7112</strain>
    </source>
</reference>
<dbReference type="STRING" id="179408.Osc7112_1366"/>
<evidence type="ECO:0000313" key="2">
    <source>
        <dbReference type="Proteomes" id="UP000010478"/>
    </source>
</evidence>
<accession>K9VEI0</accession>
<dbReference type="EMBL" id="CP003614">
    <property type="protein sequence ID" value="AFZ05897.1"/>
    <property type="molecule type" value="Genomic_DNA"/>
</dbReference>